<proteinExistence type="predicted"/>
<comment type="caution">
    <text evidence="1">The sequence shown here is derived from an EMBL/GenBank/DDBJ whole genome shotgun (WGS) entry which is preliminary data.</text>
</comment>
<organism evidence="1 2">
    <name type="scientific">Pseudoalteromonas obscura</name>
    <dbReference type="NCBI Taxonomy" id="3048491"/>
    <lineage>
        <taxon>Bacteria</taxon>
        <taxon>Pseudomonadati</taxon>
        <taxon>Pseudomonadota</taxon>
        <taxon>Gammaproteobacteria</taxon>
        <taxon>Alteromonadales</taxon>
        <taxon>Pseudoalteromonadaceae</taxon>
        <taxon>Pseudoalteromonas</taxon>
    </lineage>
</organism>
<protein>
    <submittedName>
        <fullName evidence="1">Uncharacterized protein</fullName>
    </submittedName>
</protein>
<dbReference type="Proteomes" id="UP001231915">
    <property type="component" value="Unassembled WGS sequence"/>
</dbReference>
<name>A0ABT7EMF6_9GAMM</name>
<reference evidence="1 2" key="1">
    <citation type="submission" date="2023-05" db="EMBL/GenBank/DDBJ databases">
        <title>Pseudoalteromonas ardens sp. nov., Pseudoalteromonas obscura sp. nov., and Pseudoalteromonas umbrosa sp. nov., isolated from the coral Montipora capitata.</title>
        <authorList>
            <person name="Thomas E.M."/>
            <person name="Smith E.M."/>
            <person name="Papke E."/>
            <person name="Shlafstein M.D."/>
            <person name="Oline D.K."/>
            <person name="Videau P."/>
            <person name="Saw J.H."/>
            <person name="Strangman W.K."/>
            <person name="Ushijima B."/>
        </authorList>
    </citation>
    <scope>NUCLEOTIDE SEQUENCE [LARGE SCALE GENOMIC DNA]</scope>
    <source>
        <strain evidence="1 2">P94</strain>
    </source>
</reference>
<evidence type="ECO:0000313" key="2">
    <source>
        <dbReference type="Proteomes" id="UP001231915"/>
    </source>
</evidence>
<evidence type="ECO:0000313" key="1">
    <source>
        <dbReference type="EMBL" id="MDK2596198.1"/>
    </source>
</evidence>
<accession>A0ABT7EMF6</accession>
<gene>
    <name evidence="1" type="ORF">QNM18_14140</name>
</gene>
<dbReference type="RefSeq" id="WP_284137607.1">
    <property type="nucleotide sequence ID" value="NZ_JASJUT010000005.1"/>
</dbReference>
<sequence>MNSNFDKYISNLVTNKAKFPEQLFEFATDLERYALNHPKSLHDSWVSSLTIAENRNKQRPFDASLSIILSLIGQQHDRDIVLTYNNVKSYKLIGHENEFNYNDTFHGDVLTHEVSLENGLYKHIVELRSGSIFKVYFTDFKVTERVYT</sequence>
<dbReference type="EMBL" id="JASJUT010000005">
    <property type="protein sequence ID" value="MDK2596198.1"/>
    <property type="molecule type" value="Genomic_DNA"/>
</dbReference>
<keyword evidence="2" id="KW-1185">Reference proteome</keyword>